<dbReference type="PANTHER" id="PTHR34706">
    <property type="entry name" value="SLR1338 PROTEIN"/>
    <property type="match status" value="1"/>
</dbReference>
<sequence>MSKRLILAMSVSTGHGRFLPLFLEVLGRISPASASKVHPRRGTPIGTHINQIMKPYLRAYKQAIATNSDPNNSGVKPVNMIVITDGVPTDDPESVIVSIAQRLDKADAPPYQVSFQFFQVGNKRGTAEALPS</sequence>
<gene>
    <name evidence="1" type="ORF">B0T25DRAFT_520307</name>
</gene>
<organism evidence="1 2">
    <name type="scientific">Lasiosphaeria hispida</name>
    <dbReference type="NCBI Taxonomy" id="260671"/>
    <lineage>
        <taxon>Eukaryota</taxon>
        <taxon>Fungi</taxon>
        <taxon>Dikarya</taxon>
        <taxon>Ascomycota</taxon>
        <taxon>Pezizomycotina</taxon>
        <taxon>Sordariomycetes</taxon>
        <taxon>Sordariomycetidae</taxon>
        <taxon>Sordariales</taxon>
        <taxon>Lasiosphaeriaceae</taxon>
        <taxon>Lasiosphaeria</taxon>
    </lineage>
</organism>
<evidence type="ECO:0008006" key="3">
    <source>
        <dbReference type="Google" id="ProtNLM"/>
    </source>
</evidence>
<dbReference type="EMBL" id="JAUIQD010000005">
    <property type="protein sequence ID" value="KAK3350300.1"/>
    <property type="molecule type" value="Genomic_DNA"/>
</dbReference>
<evidence type="ECO:0000313" key="2">
    <source>
        <dbReference type="Proteomes" id="UP001275084"/>
    </source>
</evidence>
<comment type="caution">
    <text evidence="1">The sequence shown here is derived from an EMBL/GenBank/DDBJ whole genome shotgun (WGS) entry which is preliminary data.</text>
</comment>
<protein>
    <recommendedName>
        <fullName evidence="3">VWFA domain-containing protein</fullName>
    </recommendedName>
</protein>
<dbReference type="SUPFAM" id="SSF53300">
    <property type="entry name" value="vWA-like"/>
    <property type="match status" value="1"/>
</dbReference>
<dbReference type="Proteomes" id="UP001275084">
    <property type="component" value="Unassembled WGS sequence"/>
</dbReference>
<name>A0AAJ0HGS4_9PEZI</name>
<proteinExistence type="predicted"/>
<evidence type="ECO:0000313" key="1">
    <source>
        <dbReference type="EMBL" id="KAK3350300.1"/>
    </source>
</evidence>
<reference evidence="1" key="2">
    <citation type="submission" date="2023-06" db="EMBL/GenBank/DDBJ databases">
        <authorList>
            <consortium name="Lawrence Berkeley National Laboratory"/>
            <person name="Haridas S."/>
            <person name="Hensen N."/>
            <person name="Bonometti L."/>
            <person name="Westerberg I."/>
            <person name="Brannstrom I.O."/>
            <person name="Guillou S."/>
            <person name="Cros-Aarteil S."/>
            <person name="Calhoun S."/>
            <person name="Kuo A."/>
            <person name="Mondo S."/>
            <person name="Pangilinan J."/>
            <person name="Riley R."/>
            <person name="Labutti K."/>
            <person name="Andreopoulos B."/>
            <person name="Lipzen A."/>
            <person name="Chen C."/>
            <person name="Yanf M."/>
            <person name="Daum C."/>
            <person name="Ng V."/>
            <person name="Clum A."/>
            <person name="Steindorff A."/>
            <person name="Ohm R."/>
            <person name="Martin F."/>
            <person name="Silar P."/>
            <person name="Natvig D."/>
            <person name="Lalanne C."/>
            <person name="Gautier V."/>
            <person name="Ament-Velasquez S.L."/>
            <person name="Kruys A."/>
            <person name="Hutchinson M.I."/>
            <person name="Powell A.J."/>
            <person name="Barry K."/>
            <person name="Miller A.N."/>
            <person name="Grigoriev I.V."/>
            <person name="Debuchy R."/>
            <person name="Gladieux P."/>
            <person name="Thoren M.H."/>
            <person name="Johannesson H."/>
        </authorList>
    </citation>
    <scope>NUCLEOTIDE SEQUENCE</scope>
    <source>
        <strain evidence="1">CBS 955.72</strain>
    </source>
</reference>
<keyword evidence="2" id="KW-1185">Reference proteome</keyword>
<reference evidence="1" key="1">
    <citation type="journal article" date="2023" name="Mol. Phylogenet. Evol.">
        <title>Genome-scale phylogeny and comparative genomics of the fungal order Sordariales.</title>
        <authorList>
            <person name="Hensen N."/>
            <person name="Bonometti L."/>
            <person name="Westerberg I."/>
            <person name="Brannstrom I.O."/>
            <person name="Guillou S."/>
            <person name="Cros-Aarteil S."/>
            <person name="Calhoun S."/>
            <person name="Haridas S."/>
            <person name="Kuo A."/>
            <person name="Mondo S."/>
            <person name="Pangilinan J."/>
            <person name="Riley R."/>
            <person name="LaButti K."/>
            <person name="Andreopoulos B."/>
            <person name="Lipzen A."/>
            <person name="Chen C."/>
            <person name="Yan M."/>
            <person name="Daum C."/>
            <person name="Ng V."/>
            <person name="Clum A."/>
            <person name="Steindorff A."/>
            <person name="Ohm R.A."/>
            <person name="Martin F."/>
            <person name="Silar P."/>
            <person name="Natvig D.O."/>
            <person name="Lalanne C."/>
            <person name="Gautier V."/>
            <person name="Ament-Velasquez S.L."/>
            <person name="Kruys A."/>
            <person name="Hutchinson M.I."/>
            <person name="Powell A.J."/>
            <person name="Barry K."/>
            <person name="Miller A.N."/>
            <person name="Grigoriev I.V."/>
            <person name="Debuchy R."/>
            <person name="Gladieux P."/>
            <person name="Hiltunen Thoren M."/>
            <person name="Johannesson H."/>
        </authorList>
    </citation>
    <scope>NUCLEOTIDE SEQUENCE</scope>
    <source>
        <strain evidence="1">CBS 955.72</strain>
    </source>
</reference>
<dbReference type="PANTHER" id="PTHR34706:SF1">
    <property type="entry name" value="VWFA DOMAIN-CONTAINING PROTEIN"/>
    <property type="match status" value="1"/>
</dbReference>
<dbReference type="Gene3D" id="3.40.50.410">
    <property type="entry name" value="von Willebrand factor, type A domain"/>
    <property type="match status" value="1"/>
</dbReference>
<dbReference type="InterPro" id="IPR036465">
    <property type="entry name" value="vWFA_dom_sf"/>
</dbReference>
<dbReference type="AlphaFoldDB" id="A0AAJ0HGS4"/>
<accession>A0AAJ0HGS4</accession>